<protein>
    <recommendedName>
        <fullName evidence="4">Prolyl endopeptidase</fullName>
        <ecNumber evidence="4">3.4.21.-</ecNumber>
    </recommendedName>
</protein>
<comment type="similarity">
    <text evidence="1 4">Belongs to the peptidase S9A family.</text>
</comment>
<dbReference type="SUPFAM" id="SSF82171">
    <property type="entry name" value="DPP6 N-terminal domain-like"/>
    <property type="match status" value="1"/>
</dbReference>
<evidence type="ECO:0000256" key="2">
    <source>
        <dbReference type="ARBA" id="ARBA00010040"/>
    </source>
</evidence>
<evidence type="ECO:0000313" key="6">
    <source>
        <dbReference type="EMBL" id="KAF7724954.1"/>
    </source>
</evidence>
<dbReference type="InterPro" id="IPR029058">
    <property type="entry name" value="AB_hydrolase_fold"/>
</dbReference>
<name>A0A8H7BN94_9FUNG</name>
<dbReference type="PANTHER" id="PTHR42776:SF27">
    <property type="entry name" value="DIPEPTIDYL PEPTIDASE FAMILY MEMBER 6"/>
    <property type="match status" value="1"/>
</dbReference>
<evidence type="ECO:0000259" key="5">
    <source>
        <dbReference type="Pfam" id="PF00326"/>
    </source>
</evidence>
<sequence>MVNTFIPACVETGNVPEPSIEIINDFESYASSATPCQFEAFAHNTLNQAEALYFRKRPQGSESEELYYVSAALATEATRITYLTGKGKGNTIGIFKPVEGDEDENGEWRSGGAICTIDTNGEEFFQLYRFLPVEGGIAEESHLLEAWTPAGSLTRNFVVSPDGSKVLYTCNARNGKDTDIYLRHLKQRPAGEPLHGELIAMTSGISVVYSWNADNSKALIAHNITSVKTVTCVLDIATGQLDHIQLPNRDGNGFAARITGKFSKTDPNILYLNTTWMSEYTSCAVYDLQSKAIRPITTPGLEDSLLPIHWPCFGLPSKRHLLLYANVDGYSKVYLMNLSTEKINKVDIPADIAGQIKTVAFSEVDEEVIVVSMESVSSPGTLYKLSVKDFSFTSYRATEHPRPSHPISIPKLIRYPSFDDLFIPSFVYLPAPYDTYSLDALSPAAKLPVIIYLHGGPASQHLPAYNPRLYLQYLVQTLGVCIIAPNVRGSSGYGISYMQADDGYQREDSVKDVGALLDYISTSMPYLDSARVAVMGRSYGGYMSFACMTHYSDRLKCGVETCGISNWVTFLETTAEHRRDHRRAEYGDERDPDMRKFLIEISPLTNADKITVPCFMSHGRNDSRVPFSEFEQMKAILQKNNGHDKVWTFAVDNEGHIYQQKSVGDAQVVCIAMFLKRFL</sequence>
<dbReference type="SUPFAM" id="SSF53474">
    <property type="entry name" value="alpha/beta-Hydrolases"/>
    <property type="match status" value="1"/>
</dbReference>
<organism evidence="6 7">
    <name type="scientific">Apophysomyces ossiformis</name>
    <dbReference type="NCBI Taxonomy" id="679940"/>
    <lineage>
        <taxon>Eukaryota</taxon>
        <taxon>Fungi</taxon>
        <taxon>Fungi incertae sedis</taxon>
        <taxon>Mucoromycota</taxon>
        <taxon>Mucoromycotina</taxon>
        <taxon>Mucoromycetes</taxon>
        <taxon>Mucorales</taxon>
        <taxon>Mucorineae</taxon>
        <taxon>Mucoraceae</taxon>
        <taxon>Apophysomyces</taxon>
    </lineage>
</organism>
<dbReference type="GO" id="GO:0004252">
    <property type="term" value="F:serine-type endopeptidase activity"/>
    <property type="evidence" value="ECO:0007669"/>
    <property type="project" value="UniProtKB-UniRule"/>
</dbReference>
<dbReference type="InterPro" id="IPR002470">
    <property type="entry name" value="Peptidase_S9A"/>
</dbReference>
<keyword evidence="4" id="KW-0720">Serine protease</keyword>
<evidence type="ECO:0000313" key="7">
    <source>
        <dbReference type="Proteomes" id="UP000605846"/>
    </source>
</evidence>
<dbReference type="GO" id="GO:0004177">
    <property type="term" value="F:aminopeptidase activity"/>
    <property type="evidence" value="ECO:0007669"/>
    <property type="project" value="UniProtKB-KW"/>
</dbReference>
<dbReference type="Proteomes" id="UP000605846">
    <property type="component" value="Unassembled WGS sequence"/>
</dbReference>
<evidence type="ECO:0000256" key="3">
    <source>
        <dbReference type="ARBA" id="ARBA00022801"/>
    </source>
</evidence>
<comment type="caution">
    <text evidence="6">The sequence shown here is derived from an EMBL/GenBank/DDBJ whole genome shotgun (WGS) entry which is preliminary data.</text>
</comment>
<dbReference type="Gene3D" id="3.40.50.1820">
    <property type="entry name" value="alpha/beta hydrolase"/>
    <property type="match status" value="1"/>
</dbReference>
<comment type="similarity">
    <text evidence="2">Belongs to the peptidase S9C family.</text>
</comment>
<dbReference type="GO" id="GO:0006508">
    <property type="term" value="P:proteolysis"/>
    <property type="evidence" value="ECO:0007669"/>
    <property type="project" value="UniProtKB-KW"/>
</dbReference>
<dbReference type="AlphaFoldDB" id="A0A8H7BN94"/>
<dbReference type="PRINTS" id="PR00862">
    <property type="entry name" value="PROLIGOPTASE"/>
</dbReference>
<reference evidence="6" key="1">
    <citation type="submission" date="2020-01" db="EMBL/GenBank/DDBJ databases">
        <title>Genome Sequencing of Three Apophysomyces-Like Fungal Strains Confirms a Novel Fungal Genus in the Mucoromycota with divergent Burkholderia-like Endosymbiotic Bacteria.</title>
        <authorList>
            <person name="Stajich J.E."/>
            <person name="Macias A.M."/>
            <person name="Carter-House D."/>
            <person name="Lovett B."/>
            <person name="Kasson L.R."/>
            <person name="Berry K."/>
            <person name="Grigoriev I."/>
            <person name="Chang Y."/>
            <person name="Spatafora J."/>
            <person name="Kasson M.T."/>
        </authorList>
    </citation>
    <scope>NUCLEOTIDE SEQUENCE</scope>
    <source>
        <strain evidence="6">NRRL A-21654</strain>
    </source>
</reference>
<accession>A0A8H7BN94</accession>
<gene>
    <name evidence="6" type="primary">DAP2_1</name>
    <name evidence="6" type="ORF">EC973_000535</name>
</gene>
<dbReference type="EC" id="3.4.21.-" evidence="4"/>
<dbReference type="EMBL" id="JABAYA010000107">
    <property type="protein sequence ID" value="KAF7724954.1"/>
    <property type="molecule type" value="Genomic_DNA"/>
</dbReference>
<dbReference type="InterPro" id="IPR001375">
    <property type="entry name" value="Peptidase_S9_cat"/>
</dbReference>
<feature type="domain" description="Peptidase S9 prolyl oligopeptidase catalytic" evidence="5">
    <location>
        <begin position="473"/>
        <end position="677"/>
    </location>
</feature>
<dbReference type="Pfam" id="PF00326">
    <property type="entry name" value="Peptidase_S9"/>
    <property type="match status" value="1"/>
</dbReference>
<keyword evidence="7" id="KW-1185">Reference proteome</keyword>
<dbReference type="OrthoDB" id="43744at2759"/>
<dbReference type="PANTHER" id="PTHR42776">
    <property type="entry name" value="SERINE PEPTIDASE S9 FAMILY MEMBER"/>
    <property type="match status" value="1"/>
</dbReference>
<evidence type="ECO:0000256" key="1">
    <source>
        <dbReference type="ARBA" id="ARBA00005228"/>
    </source>
</evidence>
<keyword evidence="6" id="KW-0031">Aminopeptidase</keyword>
<keyword evidence="4" id="KW-0645">Protease</keyword>
<evidence type="ECO:0000256" key="4">
    <source>
        <dbReference type="RuleBase" id="RU368024"/>
    </source>
</evidence>
<keyword evidence="3 4" id="KW-0378">Hydrolase</keyword>
<proteinExistence type="inferred from homology"/>